<evidence type="ECO:0000313" key="3">
    <source>
        <dbReference type="Proteomes" id="UP000580344"/>
    </source>
</evidence>
<evidence type="ECO:0008006" key="4">
    <source>
        <dbReference type="Google" id="ProtNLM"/>
    </source>
</evidence>
<protein>
    <recommendedName>
        <fullName evidence="4">DNA-binding protein</fullName>
    </recommendedName>
</protein>
<name>A0ABX1WPS2_9FLAO</name>
<dbReference type="RefSeq" id="WP_171623988.1">
    <property type="nucleotide sequence ID" value="NZ_JABFOQ010000050.1"/>
</dbReference>
<evidence type="ECO:0000256" key="1">
    <source>
        <dbReference type="SAM" id="Coils"/>
    </source>
</evidence>
<feature type="coiled-coil region" evidence="1">
    <location>
        <begin position="95"/>
        <end position="122"/>
    </location>
</feature>
<proteinExistence type="predicted"/>
<reference evidence="2 3" key="1">
    <citation type="submission" date="2020-05" db="EMBL/GenBank/DDBJ databases">
        <title>Tigecycline resistant gene in Empedobacter stercoris.</title>
        <authorList>
            <person name="Chen Y."/>
            <person name="Cheng Y."/>
            <person name="Zhou K."/>
        </authorList>
    </citation>
    <scope>NUCLEOTIDE SEQUENCE [LARGE SCALE GENOMIC DNA]</scope>
    <source>
        <strain evidence="2 3">ES202</strain>
    </source>
</reference>
<gene>
    <name evidence="2" type="ORF">HMH06_12850</name>
</gene>
<keyword evidence="1" id="KW-0175">Coiled coil</keyword>
<dbReference type="Proteomes" id="UP000580344">
    <property type="component" value="Unassembled WGS sequence"/>
</dbReference>
<organism evidence="2 3">
    <name type="scientific">Empedobacter stercoris</name>
    <dbReference type="NCBI Taxonomy" id="1628248"/>
    <lineage>
        <taxon>Bacteria</taxon>
        <taxon>Pseudomonadati</taxon>
        <taxon>Bacteroidota</taxon>
        <taxon>Flavobacteriia</taxon>
        <taxon>Flavobacteriales</taxon>
        <taxon>Weeksellaceae</taxon>
        <taxon>Empedobacter</taxon>
    </lineage>
</organism>
<keyword evidence="3" id="KW-1185">Reference proteome</keyword>
<evidence type="ECO:0000313" key="2">
    <source>
        <dbReference type="EMBL" id="NOJ76699.1"/>
    </source>
</evidence>
<sequence>MNYIDIKNACEKTNKSEKTIRRLFAKEESKPYIQKKGNKNLIEVNYLFSVYEAVQKENKRPTQNIDMTNKRPTNDELNDLKTKLALYEQEIRLNKSLHEQELKNKELLLQEKEGRIIDLQKTILLLEAPKKEPELNQTEQIPKKKKRWWQF</sequence>
<accession>A0ABX1WPS2</accession>
<comment type="caution">
    <text evidence="2">The sequence shown here is derived from an EMBL/GenBank/DDBJ whole genome shotgun (WGS) entry which is preliminary data.</text>
</comment>
<dbReference type="EMBL" id="JABFOQ010000050">
    <property type="protein sequence ID" value="NOJ76699.1"/>
    <property type="molecule type" value="Genomic_DNA"/>
</dbReference>